<evidence type="ECO:0000313" key="10">
    <source>
        <dbReference type="EMBL" id="MPM12105.1"/>
    </source>
</evidence>
<organism evidence="10">
    <name type="scientific">bioreactor metagenome</name>
    <dbReference type="NCBI Taxonomy" id="1076179"/>
    <lineage>
        <taxon>unclassified sequences</taxon>
        <taxon>metagenomes</taxon>
        <taxon>ecological metagenomes</taxon>
    </lineage>
</organism>
<keyword evidence="6 8" id="KW-0472">Membrane</keyword>
<gene>
    <name evidence="10" type="primary">araQ_32</name>
    <name evidence="10" type="ORF">SDC9_58456</name>
</gene>
<dbReference type="SUPFAM" id="SSF161098">
    <property type="entry name" value="MetI-like"/>
    <property type="match status" value="1"/>
</dbReference>
<dbReference type="CDD" id="cd06261">
    <property type="entry name" value="TM_PBP2"/>
    <property type="match status" value="1"/>
</dbReference>
<feature type="domain" description="ABC transmembrane type-1" evidence="9">
    <location>
        <begin position="103"/>
        <end position="297"/>
    </location>
</feature>
<feature type="transmembrane region" description="Helical" evidence="8">
    <location>
        <begin position="102"/>
        <end position="126"/>
    </location>
</feature>
<dbReference type="PANTHER" id="PTHR43744">
    <property type="entry name" value="ABC TRANSPORTER PERMEASE PROTEIN MG189-RELATED-RELATED"/>
    <property type="match status" value="1"/>
</dbReference>
<protein>
    <submittedName>
        <fullName evidence="10">L-arabinose transport system permease protein AraQ</fullName>
    </submittedName>
</protein>
<feature type="transmembrane region" description="Helical" evidence="8">
    <location>
        <begin position="279"/>
        <end position="298"/>
    </location>
</feature>
<evidence type="ECO:0000256" key="5">
    <source>
        <dbReference type="ARBA" id="ARBA00022989"/>
    </source>
</evidence>
<evidence type="ECO:0000256" key="8">
    <source>
        <dbReference type="SAM" id="Phobius"/>
    </source>
</evidence>
<keyword evidence="5 8" id="KW-1133">Transmembrane helix</keyword>
<evidence type="ECO:0000256" key="4">
    <source>
        <dbReference type="ARBA" id="ARBA00022692"/>
    </source>
</evidence>
<dbReference type="EMBL" id="VSSQ01001922">
    <property type="protein sequence ID" value="MPM12105.1"/>
    <property type="molecule type" value="Genomic_DNA"/>
</dbReference>
<dbReference type="InterPro" id="IPR035906">
    <property type="entry name" value="MetI-like_sf"/>
</dbReference>
<dbReference type="AlphaFoldDB" id="A0A644X7G8"/>
<proteinExistence type="predicted"/>
<dbReference type="GO" id="GO:0055085">
    <property type="term" value="P:transmembrane transport"/>
    <property type="evidence" value="ECO:0007669"/>
    <property type="project" value="InterPro"/>
</dbReference>
<feature type="transmembrane region" description="Helical" evidence="8">
    <location>
        <begin position="38"/>
        <end position="61"/>
    </location>
</feature>
<evidence type="ECO:0000256" key="2">
    <source>
        <dbReference type="ARBA" id="ARBA00022448"/>
    </source>
</evidence>
<dbReference type="Gene3D" id="1.10.3720.10">
    <property type="entry name" value="MetI-like"/>
    <property type="match status" value="1"/>
</dbReference>
<accession>A0A644X7G8</accession>
<keyword evidence="2" id="KW-0813">Transport</keyword>
<dbReference type="PANTHER" id="PTHR43744:SF12">
    <property type="entry name" value="ABC TRANSPORTER PERMEASE PROTEIN MG189-RELATED"/>
    <property type="match status" value="1"/>
</dbReference>
<keyword evidence="3" id="KW-1003">Cell membrane</keyword>
<dbReference type="InterPro" id="IPR000515">
    <property type="entry name" value="MetI-like"/>
</dbReference>
<feature type="transmembrane region" description="Helical" evidence="8">
    <location>
        <begin position="172"/>
        <end position="191"/>
    </location>
</feature>
<comment type="subcellular location">
    <subcellularLocation>
        <location evidence="1">Cell membrane</location>
        <topology evidence="1">Multi-pass membrane protein</topology>
    </subcellularLocation>
</comment>
<feature type="compositionally biased region" description="Polar residues" evidence="7">
    <location>
        <begin position="1"/>
        <end position="11"/>
    </location>
</feature>
<dbReference type="GO" id="GO:0005886">
    <property type="term" value="C:plasma membrane"/>
    <property type="evidence" value="ECO:0007669"/>
    <property type="project" value="UniProtKB-SubCell"/>
</dbReference>
<dbReference type="PROSITE" id="PS50928">
    <property type="entry name" value="ABC_TM1"/>
    <property type="match status" value="1"/>
</dbReference>
<evidence type="ECO:0000256" key="1">
    <source>
        <dbReference type="ARBA" id="ARBA00004651"/>
    </source>
</evidence>
<dbReference type="Pfam" id="PF00528">
    <property type="entry name" value="BPD_transp_1"/>
    <property type="match status" value="1"/>
</dbReference>
<comment type="caution">
    <text evidence="10">The sequence shown here is derived from an EMBL/GenBank/DDBJ whole genome shotgun (WGS) entry which is preliminary data.</text>
</comment>
<feature type="transmembrane region" description="Helical" evidence="8">
    <location>
        <begin position="212"/>
        <end position="235"/>
    </location>
</feature>
<evidence type="ECO:0000256" key="6">
    <source>
        <dbReference type="ARBA" id="ARBA00023136"/>
    </source>
</evidence>
<feature type="transmembrane region" description="Helical" evidence="8">
    <location>
        <begin position="138"/>
        <end position="160"/>
    </location>
</feature>
<feature type="region of interest" description="Disordered" evidence="7">
    <location>
        <begin position="1"/>
        <end position="35"/>
    </location>
</feature>
<sequence length="313" mass="34728">MSISARSSIRPNSARRVVGVPRTSVRKRPTPSPNQRKSWLITCVTGFFLVYALFPLVWLLINSMKNRQDFVSTFGFAFGEKFSLWQNVVDVFTYNNGMFGRWLLNTLLYVVVGGGGAVFLAVFAGYGLAKYRFPGRGAVFMIVMGAIAVPMTALAVPTFLMFARIGITNTPFAVIIPSLVAPFGLYLMYIFSAESVPTEILEAARMDGASELRTFFQVSLPLLTPGIVTVSLFTATTTWNNYFLPLIMLKDPKWYPLTIGLNQWNQQAFIPGAEPVQNLVVMGSLLTIIPLIVTFLFLQRYWQAGLSAGSVKE</sequence>
<reference evidence="10" key="1">
    <citation type="submission" date="2019-08" db="EMBL/GenBank/DDBJ databases">
        <authorList>
            <person name="Kucharzyk K."/>
            <person name="Murdoch R.W."/>
            <person name="Higgins S."/>
            <person name="Loffler F."/>
        </authorList>
    </citation>
    <scope>NUCLEOTIDE SEQUENCE</scope>
</reference>
<evidence type="ECO:0000256" key="3">
    <source>
        <dbReference type="ARBA" id="ARBA00022475"/>
    </source>
</evidence>
<evidence type="ECO:0000256" key="7">
    <source>
        <dbReference type="SAM" id="MobiDB-lite"/>
    </source>
</evidence>
<evidence type="ECO:0000259" key="9">
    <source>
        <dbReference type="PROSITE" id="PS50928"/>
    </source>
</evidence>
<keyword evidence="4 8" id="KW-0812">Transmembrane</keyword>
<name>A0A644X7G8_9ZZZZ</name>